<comment type="caution">
    <text evidence="2">The sequence shown here is derived from an EMBL/GenBank/DDBJ whole genome shotgun (WGS) entry which is preliminary data.</text>
</comment>
<dbReference type="Proteomes" id="UP001151699">
    <property type="component" value="Chromosome A"/>
</dbReference>
<accession>A0A9Q0N991</accession>
<dbReference type="OrthoDB" id="7772568at2759"/>
<dbReference type="EMBL" id="WJQU01000001">
    <property type="protein sequence ID" value="KAJ6646004.1"/>
    <property type="molecule type" value="Genomic_DNA"/>
</dbReference>
<evidence type="ECO:0000256" key="1">
    <source>
        <dbReference type="SAM" id="SignalP"/>
    </source>
</evidence>
<evidence type="ECO:0000313" key="3">
    <source>
        <dbReference type="Proteomes" id="UP001151699"/>
    </source>
</evidence>
<dbReference type="AlphaFoldDB" id="A0A9Q0N991"/>
<proteinExistence type="predicted"/>
<feature type="signal peptide" evidence="1">
    <location>
        <begin position="1"/>
        <end position="20"/>
    </location>
</feature>
<name>A0A9Q0N991_9DIPT</name>
<evidence type="ECO:0000313" key="2">
    <source>
        <dbReference type="EMBL" id="KAJ6646004.1"/>
    </source>
</evidence>
<gene>
    <name evidence="2" type="ORF">Bhyg_01213</name>
</gene>
<dbReference type="Gene3D" id="2.60.40.770">
    <property type="match status" value="1"/>
</dbReference>
<keyword evidence="3" id="KW-1185">Reference proteome</keyword>
<protein>
    <submittedName>
        <fullName evidence="2">Uncharacterized protein</fullName>
    </submittedName>
</protein>
<organism evidence="2 3">
    <name type="scientific">Pseudolycoriella hygida</name>
    <dbReference type="NCBI Taxonomy" id="35572"/>
    <lineage>
        <taxon>Eukaryota</taxon>
        <taxon>Metazoa</taxon>
        <taxon>Ecdysozoa</taxon>
        <taxon>Arthropoda</taxon>
        <taxon>Hexapoda</taxon>
        <taxon>Insecta</taxon>
        <taxon>Pterygota</taxon>
        <taxon>Neoptera</taxon>
        <taxon>Endopterygota</taxon>
        <taxon>Diptera</taxon>
        <taxon>Nematocera</taxon>
        <taxon>Sciaroidea</taxon>
        <taxon>Sciaridae</taxon>
        <taxon>Pseudolycoriella</taxon>
    </lineage>
</organism>
<reference evidence="2" key="1">
    <citation type="submission" date="2022-07" db="EMBL/GenBank/DDBJ databases">
        <authorList>
            <person name="Trinca V."/>
            <person name="Uliana J.V.C."/>
            <person name="Torres T.T."/>
            <person name="Ward R.J."/>
            <person name="Monesi N."/>
        </authorList>
    </citation>
    <scope>NUCLEOTIDE SEQUENCE</scope>
    <source>
        <strain evidence="2">HSMRA1968</strain>
        <tissue evidence="2">Whole embryos</tissue>
    </source>
</reference>
<sequence>MYKIFQLGLATAFFVNFIYSQTTWEMNRDIVSYDCDPACDTEVTKISIGPCFDTPGCAMPECCGIMSGTLTNISLTYVASINMASGTTHGYIVGLGVGSAVNQIQIPIPVTQVPNVAVTYDYNSCHYTQCPQEIGQTYRFDGIFTVPTTALSTLTLVANFVAQVKSDAPGTPVVVCKEIYARIVNPNFIPSIISILKNPILGGK</sequence>
<keyword evidence="1" id="KW-0732">Signal</keyword>
<feature type="chain" id="PRO_5040136446" evidence="1">
    <location>
        <begin position="21"/>
        <end position="204"/>
    </location>
</feature>